<keyword evidence="2" id="KW-0378">Hydrolase</keyword>
<proteinExistence type="predicted"/>
<dbReference type="Gene3D" id="3.40.50.300">
    <property type="entry name" value="P-loop containing nucleotide triphosphate hydrolases"/>
    <property type="match status" value="1"/>
</dbReference>
<gene>
    <name evidence="5" type="ORF">DLM46_01915</name>
</gene>
<dbReference type="InterPro" id="IPR014015">
    <property type="entry name" value="Helicase_SF3_DNA-vir"/>
</dbReference>
<evidence type="ECO:0000256" key="1">
    <source>
        <dbReference type="ARBA" id="ARBA00022741"/>
    </source>
</evidence>
<evidence type="ECO:0000259" key="4">
    <source>
        <dbReference type="PROSITE" id="PS51206"/>
    </source>
</evidence>
<dbReference type="InterPro" id="IPR051620">
    <property type="entry name" value="ORF904-like_C"/>
</dbReference>
<comment type="caution">
    <text evidence="5">The sequence shown here is derived from an EMBL/GenBank/DDBJ whole genome shotgun (WGS) entry which is preliminary data.</text>
</comment>
<dbReference type="OrthoDB" id="9097989at2"/>
<dbReference type="RefSeq" id="WP_115099003.1">
    <property type="nucleotide sequence ID" value="NZ_QHKS01000001.1"/>
</dbReference>
<organism evidence="5 6">
    <name type="scientific">Paraburkholderia lacunae</name>
    <dbReference type="NCBI Taxonomy" id="2211104"/>
    <lineage>
        <taxon>Bacteria</taxon>
        <taxon>Pseudomonadati</taxon>
        <taxon>Pseudomonadota</taxon>
        <taxon>Betaproteobacteria</taxon>
        <taxon>Burkholderiales</taxon>
        <taxon>Burkholderiaceae</taxon>
        <taxon>Paraburkholderia</taxon>
    </lineage>
</organism>
<dbReference type="PANTHER" id="PTHR35372:SF2">
    <property type="entry name" value="SF3 HELICASE DOMAIN-CONTAINING PROTEIN"/>
    <property type="match status" value="1"/>
</dbReference>
<name>A0A370NGF9_9BURK</name>
<dbReference type="InterPro" id="IPR027417">
    <property type="entry name" value="P-loop_NTPase"/>
</dbReference>
<feature type="domain" description="SF3 helicase" evidence="4">
    <location>
        <begin position="29"/>
        <end position="173"/>
    </location>
</feature>
<accession>A0A370NGF9</accession>
<keyword evidence="6" id="KW-1185">Reference proteome</keyword>
<dbReference type="InterPro" id="IPR045455">
    <property type="entry name" value="NrS-1_pol-like_helicase"/>
</dbReference>
<sequence length="173" mass="19374">MVACEPDLKLRARLVDNSIYLNTSLPDIKVRELVQEYIGYTLCNMNLQCAQLWIGSGSNGKSVMLNIARALHEKAVAMRLDKLGGFDLTSIVGASLAICDETPKAKINQQALKTLISQGLIDINPKHKASFSYKPIAKWIICGNHMPAIDDHSDGWWRRFHIIEWNAQVKGKQ</sequence>
<reference evidence="6" key="1">
    <citation type="submission" date="2018-05" db="EMBL/GenBank/DDBJ databases">
        <authorList>
            <person name="Feng T."/>
        </authorList>
    </citation>
    <scope>NUCLEOTIDE SEQUENCE [LARGE SCALE GENOMIC DNA]</scope>
    <source>
        <strain evidence="6">S27</strain>
    </source>
</reference>
<dbReference type="PANTHER" id="PTHR35372">
    <property type="entry name" value="ATP BINDING PROTEIN-RELATED"/>
    <property type="match status" value="1"/>
</dbReference>
<dbReference type="GO" id="GO:0016787">
    <property type="term" value="F:hydrolase activity"/>
    <property type="evidence" value="ECO:0007669"/>
    <property type="project" value="UniProtKB-KW"/>
</dbReference>
<dbReference type="PROSITE" id="PS51206">
    <property type="entry name" value="SF3_HELICASE_1"/>
    <property type="match status" value="1"/>
</dbReference>
<dbReference type="AlphaFoldDB" id="A0A370NGF9"/>
<evidence type="ECO:0000256" key="2">
    <source>
        <dbReference type="ARBA" id="ARBA00022801"/>
    </source>
</evidence>
<dbReference type="GO" id="GO:0005524">
    <property type="term" value="F:ATP binding"/>
    <property type="evidence" value="ECO:0007669"/>
    <property type="project" value="UniProtKB-KW"/>
</dbReference>
<protein>
    <recommendedName>
        <fullName evidence="4">SF3 helicase domain-containing protein</fullName>
    </recommendedName>
</protein>
<evidence type="ECO:0000313" key="6">
    <source>
        <dbReference type="Proteomes" id="UP000254875"/>
    </source>
</evidence>
<evidence type="ECO:0000313" key="5">
    <source>
        <dbReference type="EMBL" id="RDK04645.1"/>
    </source>
</evidence>
<dbReference type="Pfam" id="PF19263">
    <property type="entry name" value="DUF5906"/>
    <property type="match status" value="1"/>
</dbReference>
<dbReference type="Proteomes" id="UP000254875">
    <property type="component" value="Unassembled WGS sequence"/>
</dbReference>
<keyword evidence="3" id="KW-0067">ATP-binding</keyword>
<dbReference type="SUPFAM" id="SSF52540">
    <property type="entry name" value="P-loop containing nucleoside triphosphate hydrolases"/>
    <property type="match status" value="1"/>
</dbReference>
<keyword evidence="1" id="KW-0547">Nucleotide-binding</keyword>
<evidence type="ECO:0000256" key="3">
    <source>
        <dbReference type="ARBA" id="ARBA00022840"/>
    </source>
</evidence>
<dbReference type="EMBL" id="QHKS01000001">
    <property type="protein sequence ID" value="RDK04645.1"/>
    <property type="molecule type" value="Genomic_DNA"/>
</dbReference>